<dbReference type="AlphaFoldDB" id="D6WD88"/>
<dbReference type="CDD" id="cd05236">
    <property type="entry name" value="FAR-N_SDR_e"/>
    <property type="match status" value="1"/>
</dbReference>
<evidence type="ECO:0000256" key="9">
    <source>
        <dbReference type="ARBA" id="ARBA00052530"/>
    </source>
</evidence>
<feature type="domain" description="Thioester reductase (TE)" evidence="12">
    <location>
        <begin position="16"/>
        <end position="285"/>
    </location>
</feature>
<dbReference type="Pfam" id="PF07993">
    <property type="entry name" value="NAD_binding_4"/>
    <property type="match status" value="1"/>
</dbReference>
<feature type="transmembrane region" description="Helical" evidence="10">
    <location>
        <begin position="465"/>
        <end position="486"/>
    </location>
</feature>
<dbReference type="CDD" id="cd09071">
    <property type="entry name" value="FAR_C"/>
    <property type="match status" value="1"/>
</dbReference>
<feature type="transmembrane region" description="Helical" evidence="10">
    <location>
        <begin position="357"/>
        <end position="376"/>
    </location>
</feature>
<keyword evidence="10" id="KW-0560">Oxidoreductase</keyword>
<dbReference type="Pfam" id="PF03015">
    <property type="entry name" value="Sterile"/>
    <property type="match status" value="1"/>
</dbReference>
<accession>D6WD88</accession>
<dbReference type="EMBL" id="KQ971321">
    <property type="protein sequence ID" value="EEZ99525.1"/>
    <property type="molecule type" value="Genomic_DNA"/>
</dbReference>
<organism evidence="13 14">
    <name type="scientific">Tribolium castaneum</name>
    <name type="common">Red flour beetle</name>
    <dbReference type="NCBI Taxonomy" id="7070"/>
    <lineage>
        <taxon>Eukaryota</taxon>
        <taxon>Metazoa</taxon>
        <taxon>Ecdysozoa</taxon>
        <taxon>Arthropoda</taxon>
        <taxon>Hexapoda</taxon>
        <taxon>Insecta</taxon>
        <taxon>Pterygota</taxon>
        <taxon>Neoptera</taxon>
        <taxon>Endopterygota</taxon>
        <taxon>Coleoptera</taxon>
        <taxon>Polyphaga</taxon>
        <taxon>Cucujiformia</taxon>
        <taxon>Tenebrionidae</taxon>
        <taxon>Tenebrionidae incertae sedis</taxon>
        <taxon>Tribolium</taxon>
    </lineage>
</organism>
<feature type="domain" description="Fatty acyl-CoA reductase C-terminal" evidence="11">
    <location>
        <begin position="359"/>
        <end position="451"/>
    </location>
</feature>
<dbReference type="FunFam" id="3.40.50.720:FF:000143">
    <property type="entry name" value="Fatty acyl-CoA reductase"/>
    <property type="match status" value="1"/>
</dbReference>
<evidence type="ECO:0000256" key="3">
    <source>
        <dbReference type="ARBA" id="ARBA00022516"/>
    </source>
</evidence>
<keyword evidence="3 10" id="KW-0444">Lipid biosynthesis</keyword>
<dbReference type="Gene3D" id="3.40.50.720">
    <property type="entry name" value="NAD(P)-binding Rossmann-like Domain"/>
    <property type="match status" value="1"/>
</dbReference>
<protein>
    <recommendedName>
        <fullName evidence="10">Fatty acyl-CoA reductase</fullName>
        <ecNumber evidence="10">1.2.1.84</ecNumber>
    </recommendedName>
</protein>
<comment type="catalytic activity">
    <reaction evidence="9 10">
        <text>a long-chain fatty acyl-CoA + 2 NADPH + 2 H(+) = a long-chain primary fatty alcohol + 2 NADP(+) + CoA</text>
        <dbReference type="Rhea" id="RHEA:52716"/>
        <dbReference type="ChEBI" id="CHEBI:15378"/>
        <dbReference type="ChEBI" id="CHEBI:57287"/>
        <dbReference type="ChEBI" id="CHEBI:57783"/>
        <dbReference type="ChEBI" id="CHEBI:58349"/>
        <dbReference type="ChEBI" id="CHEBI:77396"/>
        <dbReference type="ChEBI" id="CHEBI:83139"/>
        <dbReference type="EC" id="1.2.1.84"/>
    </reaction>
</comment>
<dbReference type="SUPFAM" id="SSF51735">
    <property type="entry name" value="NAD(P)-binding Rossmann-fold domains"/>
    <property type="match status" value="1"/>
</dbReference>
<dbReference type="HOGENOM" id="CLU_024661_0_2_1"/>
<evidence type="ECO:0000256" key="7">
    <source>
        <dbReference type="ARBA" id="ARBA00023098"/>
    </source>
</evidence>
<dbReference type="OrthoDB" id="429813at2759"/>
<evidence type="ECO:0000259" key="11">
    <source>
        <dbReference type="Pfam" id="PF03015"/>
    </source>
</evidence>
<evidence type="ECO:0000256" key="10">
    <source>
        <dbReference type="RuleBase" id="RU363097"/>
    </source>
</evidence>
<keyword evidence="14" id="KW-1185">Reference proteome</keyword>
<dbReference type="eggNOG" id="KOG1221">
    <property type="taxonomic scope" value="Eukaryota"/>
</dbReference>
<dbReference type="GO" id="GO:0035336">
    <property type="term" value="P:long-chain fatty-acyl-CoA metabolic process"/>
    <property type="evidence" value="ECO:0000318"/>
    <property type="project" value="GO_Central"/>
</dbReference>
<dbReference type="OMA" id="FEAGVWY"/>
<dbReference type="InterPro" id="IPR036291">
    <property type="entry name" value="NAD(P)-bd_dom_sf"/>
</dbReference>
<dbReference type="GO" id="GO:0016020">
    <property type="term" value="C:membrane"/>
    <property type="evidence" value="ECO:0007669"/>
    <property type="project" value="UniProtKB-SubCell"/>
</dbReference>
<comment type="function">
    <text evidence="10">Catalyzes the reduction of fatty acyl-CoA to fatty alcohols.</text>
</comment>
<reference evidence="13 14" key="2">
    <citation type="journal article" date="2010" name="Nucleic Acids Res.">
        <title>BeetleBase in 2010: revisions to provide comprehensive genomic information for Tribolium castaneum.</title>
        <authorList>
            <person name="Kim H.S."/>
            <person name="Murphy T."/>
            <person name="Xia J."/>
            <person name="Caragea D."/>
            <person name="Park Y."/>
            <person name="Beeman R.W."/>
            <person name="Lorenzen M.D."/>
            <person name="Butcher S."/>
            <person name="Manak J.R."/>
            <person name="Brown S.J."/>
        </authorList>
    </citation>
    <scope>GENOME REANNOTATION</scope>
    <source>
        <strain evidence="13 14">Georgia GA2</strain>
    </source>
</reference>
<evidence type="ECO:0000256" key="6">
    <source>
        <dbReference type="ARBA" id="ARBA00022989"/>
    </source>
</evidence>
<proteinExistence type="inferred from homology"/>
<comment type="similarity">
    <text evidence="2 10">Belongs to the fatty acyl-CoA reductase family.</text>
</comment>
<dbReference type="GO" id="GO:0005777">
    <property type="term" value="C:peroxisome"/>
    <property type="evidence" value="ECO:0000318"/>
    <property type="project" value="GO_Central"/>
</dbReference>
<dbReference type="Proteomes" id="UP000007266">
    <property type="component" value="Linkage group 3"/>
</dbReference>
<dbReference type="GO" id="GO:0080019">
    <property type="term" value="F:alcohol-forming very long-chain fatty acyl-CoA reductase activity"/>
    <property type="evidence" value="ECO:0000318"/>
    <property type="project" value="GO_Central"/>
</dbReference>
<dbReference type="PhylomeDB" id="D6WD88"/>
<dbReference type="PANTHER" id="PTHR11011">
    <property type="entry name" value="MALE STERILITY PROTEIN 2-RELATED"/>
    <property type="match status" value="1"/>
</dbReference>
<keyword evidence="5 10" id="KW-0521">NADP</keyword>
<evidence type="ECO:0000256" key="1">
    <source>
        <dbReference type="ARBA" id="ARBA00004141"/>
    </source>
</evidence>
<keyword evidence="7 10" id="KW-0443">Lipid metabolism</keyword>
<name>D6WD88_TRICA</name>
<keyword evidence="4 10" id="KW-0812">Transmembrane</keyword>
<sequence length="515" mass="58586">MANSIVEWYNGKSVFVTGGSGFMGKVLIEKLLFSCTGIKEIYVLMRSKKGKSPETRIQEMWKLPMFKRLRESQPGAIKKVIPVIGDLNTEGLGLSPHDLNLLVTNANVVFHCGATLKLEASLKDAIEQNTAGTARVIDVSKKIKNLYVFVYYSTAFCSADIDVFEEKVYDCRDNPRDVIEVSRWMKNDALDPVTKSIIAPHPNTYTYSKRLAEKLVADELENMKVCIIRPSVVTPAVKEPLPGWVDSLNGPMGLLVGAGKGVIRSMHVKAENRAQTVPVDIAINATIVIAQRIGSTTEKLKEVPVYNLTQDEVVPYTMGEILDIGRRIVYENPFEMQIWYPDGDIRSSRLIHNIYCIFLHWLPAYFIDFLLFLFRYKTFMVRLQRKIHDGLELLQFFTVRQWVFRSSNFLALSKSMTDEENKTFPMDFKAVPVEEYLTTAVLGARQYLMKEDLSTIPRCRTKQKILYVVHKIFVYGVYLLLIWMLVSTIPHLKVMFDAAGSYAHKLPIVGTLITK</sequence>
<evidence type="ECO:0000256" key="4">
    <source>
        <dbReference type="ARBA" id="ARBA00022692"/>
    </source>
</evidence>
<keyword evidence="6 10" id="KW-1133">Transmembrane helix</keyword>
<evidence type="ECO:0000256" key="8">
    <source>
        <dbReference type="ARBA" id="ARBA00023136"/>
    </source>
</evidence>
<evidence type="ECO:0000256" key="2">
    <source>
        <dbReference type="ARBA" id="ARBA00005928"/>
    </source>
</evidence>
<dbReference type="GO" id="GO:0102965">
    <property type="term" value="F:alcohol-forming long-chain fatty acyl-CoA reductase activity"/>
    <property type="evidence" value="ECO:0007669"/>
    <property type="project" value="UniProtKB-EC"/>
</dbReference>
<evidence type="ECO:0000313" key="13">
    <source>
        <dbReference type="EMBL" id="EEZ99525.1"/>
    </source>
</evidence>
<dbReference type="InterPro" id="IPR033640">
    <property type="entry name" value="FAR_C"/>
</dbReference>
<dbReference type="InterPro" id="IPR013120">
    <property type="entry name" value="FAR_NAD-bd"/>
</dbReference>
<comment type="subcellular location">
    <subcellularLocation>
        <location evidence="1">Membrane</location>
        <topology evidence="1">Multi-pass membrane protein</topology>
    </subcellularLocation>
</comment>
<evidence type="ECO:0000259" key="12">
    <source>
        <dbReference type="Pfam" id="PF07993"/>
    </source>
</evidence>
<dbReference type="InterPro" id="IPR026055">
    <property type="entry name" value="FAR"/>
</dbReference>
<dbReference type="EC" id="1.2.1.84" evidence="10"/>
<evidence type="ECO:0000313" key="14">
    <source>
        <dbReference type="Proteomes" id="UP000007266"/>
    </source>
</evidence>
<dbReference type="KEGG" id="tca:657681"/>
<evidence type="ECO:0000256" key="5">
    <source>
        <dbReference type="ARBA" id="ARBA00022857"/>
    </source>
</evidence>
<gene>
    <name evidence="13" type="primary">AUGUSTUS-3.0.2_00107</name>
    <name evidence="13" type="ORF">TcasGA2_TC000107</name>
</gene>
<keyword evidence="8 10" id="KW-0472">Membrane</keyword>
<dbReference type="PANTHER" id="PTHR11011:SF12">
    <property type="entry name" value="FATTY ACYL-COA REDUCTASE"/>
    <property type="match status" value="1"/>
</dbReference>
<reference evidence="13 14" key="1">
    <citation type="journal article" date="2008" name="Nature">
        <title>The genome of the model beetle and pest Tribolium castaneum.</title>
        <authorList>
            <consortium name="Tribolium Genome Sequencing Consortium"/>
            <person name="Richards S."/>
            <person name="Gibbs R.A."/>
            <person name="Weinstock G.M."/>
            <person name="Brown S.J."/>
            <person name="Denell R."/>
            <person name="Beeman R.W."/>
            <person name="Gibbs R."/>
            <person name="Beeman R.W."/>
            <person name="Brown S.J."/>
            <person name="Bucher G."/>
            <person name="Friedrich M."/>
            <person name="Grimmelikhuijzen C.J."/>
            <person name="Klingler M."/>
            <person name="Lorenzen M."/>
            <person name="Richards S."/>
            <person name="Roth S."/>
            <person name="Schroder R."/>
            <person name="Tautz D."/>
            <person name="Zdobnov E.M."/>
            <person name="Muzny D."/>
            <person name="Gibbs R.A."/>
            <person name="Weinstock G.M."/>
            <person name="Attaway T."/>
            <person name="Bell S."/>
            <person name="Buhay C.J."/>
            <person name="Chandrabose M.N."/>
            <person name="Chavez D."/>
            <person name="Clerk-Blankenburg K.P."/>
            <person name="Cree A."/>
            <person name="Dao M."/>
            <person name="Davis C."/>
            <person name="Chacko J."/>
            <person name="Dinh H."/>
            <person name="Dugan-Rocha S."/>
            <person name="Fowler G."/>
            <person name="Garner T.T."/>
            <person name="Garnes J."/>
            <person name="Gnirke A."/>
            <person name="Hawes A."/>
            <person name="Hernandez J."/>
            <person name="Hines S."/>
            <person name="Holder M."/>
            <person name="Hume J."/>
            <person name="Jhangiani S.N."/>
            <person name="Joshi V."/>
            <person name="Khan Z.M."/>
            <person name="Jackson L."/>
            <person name="Kovar C."/>
            <person name="Kowis A."/>
            <person name="Lee S."/>
            <person name="Lewis L.R."/>
            <person name="Margolis J."/>
            <person name="Morgan M."/>
            <person name="Nazareth L.V."/>
            <person name="Nguyen N."/>
            <person name="Okwuonu G."/>
            <person name="Parker D."/>
            <person name="Richards S."/>
            <person name="Ruiz S.J."/>
            <person name="Santibanez J."/>
            <person name="Savard J."/>
            <person name="Scherer S.E."/>
            <person name="Schneider B."/>
            <person name="Sodergren E."/>
            <person name="Tautz D."/>
            <person name="Vattahil S."/>
            <person name="Villasana D."/>
            <person name="White C.S."/>
            <person name="Wright R."/>
            <person name="Park Y."/>
            <person name="Beeman R.W."/>
            <person name="Lord J."/>
            <person name="Oppert B."/>
            <person name="Lorenzen M."/>
            <person name="Brown S."/>
            <person name="Wang L."/>
            <person name="Savard J."/>
            <person name="Tautz D."/>
            <person name="Richards S."/>
            <person name="Weinstock G."/>
            <person name="Gibbs R.A."/>
            <person name="Liu Y."/>
            <person name="Worley K."/>
            <person name="Weinstock G."/>
            <person name="Elsik C.G."/>
            <person name="Reese J.T."/>
            <person name="Elhaik E."/>
            <person name="Landan G."/>
            <person name="Graur D."/>
            <person name="Arensburger P."/>
            <person name="Atkinson P."/>
            <person name="Beeman R.W."/>
            <person name="Beidler J."/>
            <person name="Brown S.J."/>
            <person name="Demuth J.P."/>
            <person name="Drury D.W."/>
            <person name="Du Y.Z."/>
            <person name="Fujiwara H."/>
            <person name="Lorenzen M."/>
            <person name="Maselli V."/>
            <person name="Osanai M."/>
            <person name="Park Y."/>
            <person name="Robertson H.M."/>
            <person name="Tu Z."/>
            <person name="Wang J.J."/>
            <person name="Wang S."/>
            <person name="Richards S."/>
            <person name="Song H."/>
            <person name="Zhang L."/>
            <person name="Sodergren E."/>
            <person name="Werner D."/>
            <person name="Stanke M."/>
            <person name="Morgenstern B."/>
            <person name="Solovyev V."/>
            <person name="Kosarev P."/>
            <person name="Brown G."/>
            <person name="Chen H.C."/>
            <person name="Ermolaeva O."/>
            <person name="Hlavina W."/>
            <person name="Kapustin Y."/>
            <person name="Kiryutin B."/>
            <person name="Kitts P."/>
            <person name="Maglott D."/>
            <person name="Pruitt K."/>
            <person name="Sapojnikov V."/>
            <person name="Souvorov A."/>
            <person name="Mackey A.J."/>
            <person name="Waterhouse R.M."/>
            <person name="Wyder S."/>
            <person name="Zdobnov E.M."/>
            <person name="Zdobnov E.M."/>
            <person name="Wyder S."/>
            <person name="Kriventseva E.V."/>
            <person name="Kadowaki T."/>
            <person name="Bork P."/>
            <person name="Aranda M."/>
            <person name="Bao R."/>
            <person name="Beermann A."/>
            <person name="Berns N."/>
            <person name="Bolognesi R."/>
            <person name="Bonneton F."/>
            <person name="Bopp D."/>
            <person name="Brown S.J."/>
            <person name="Bucher G."/>
            <person name="Butts T."/>
            <person name="Chaumot A."/>
            <person name="Denell R.E."/>
            <person name="Ferrier D.E."/>
            <person name="Friedrich M."/>
            <person name="Gordon C.M."/>
            <person name="Jindra M."/>
            <person name="Klingler M."/>
            <person name="Lan Q."/>
            <person name="Lattorff H.M."/>
            <person name="Laudet V."/>
            <person name="von Levetsow C."/>
            <person name="Liu Z."/>
            <person name="Lutz R."/>
            <person name="Lynch J.A."/>
            <person name="da Fonseca R.N."/>
            <person name="Posnien N."/>
            <person name="Reuter R."/>
            <person name="Roth S."/>
            <person name="Savard J."/>
            <person name="Schinko J.B."/>
            <person name="Schmitt C."/>
            <person name="Schoppmeier M."/>
            <person name="Schroder R."/>
            <person name="Shippy T.D."/>
            <person name="Simonnet F."/>
            <person name="Marques-Souza H."/>
            <person name="Tautz D."/>
            <person name="Tomoyasu Y."/>
            <person name="Trauner J."/>
            <person name="Van der Zee M."/>
            <person name="Vervoort M."/>
            <person name="Wittkopp N."/>
            <person name="Wimmer E.A."/>
            <person name="Yang X."/>
            <person name="Jones A.K."/>
            <person name="Sattelle D.B."/>
            <person name="Ebert P.R."/>
            <person name="Nelson D."/>
            <person name="Scott J.G."/>
            <person name="Beeman R.W."/>
            <person name="Muthukrishnan S."/>
            <person name="Kramer K.J."/>
            <person name="Arakane Y."/>
            <person name="Beeman R.W."/>
            <person name="Zhu Q."/>
            <person name="Hogenkamp D."/>
            <person name="Dixit R."/>
            <person name="Oppert B."/>
            <person name="Jiang H."/>
            <person name="Zou Z."/>
            <person name="Marshall J."/>
            <person name="Elpidina E."/>
            <person name="Vinokurov K."/>
            <person name="Oppert C."/>
            <person name="Zou Z."/>
            <person name="Evans J."/>
            <person name="Lu Z."/>
            <person name="Zhao P."/>
            <person name="Sumathipala N."/>
            <person name="Altincicek B."/>
            <person name="Vilcinskas A."/>
            <person name="Williams M."/>
            <person name="Hultmark D."/>
            <person name="Hetru C."/>
            <person name="Jiang H."/>
            <person name="Grimmelikhuijzen C.J."/>
            <person name="Hauser F."/>
            <person name="Cazzamali G."/>
            <person name="Williamson M."/>
            <person name="Park Y."/>
            <person name="Li B."/>
            <person name="Tanaka Y."/>
            <person name="Predel R."/>
            <person name="Neupert S."/>
            <person name="Schachtner J."/>
            <person name="Verleyen P."/>
            <person name="Raible F."/>
            <person name="Bork P."/>
            <person name="Friedrich M."/>
            <person name="Walden K.K."/>
            <person name="Robertson H.M."/>
            <person name="Angeli S."/>
            <person name="Foret S."/>
            <person name="Bucher G."/>
            <person name="Schuetz S."/>
            <person name="Maleszka R."/>
            <person name="Wimmer E.A."/>
            <person name="Beeman R.W."/>
            <person name="Lorenzen M."/>
            <person name="Tomoyasu Y."/>
            <person name="Miller S.C."/>
            <person name="Grossmann D."/>
            <person name="Bucher G."/>
        </authorList>
    </citation>
    <scope>NUCLEOTIDE SEQUENCE [LARGE SCALE GENOMIC DNA]</scope>
    <source>
        <strain evidence="13 14">Georgia GA2</strain>
    </source>
</reference>